<dbReference type="OrthoDB" id="418757at2759"/>
<keyword evidence="2" id="KW-1185">Reference proteome</keyword>
<sequence>MEGGKAIGVPLPSYVKLSAEDSPTSDDEKAEMAKIPYASAVGSLMYAMVATRPDIAFAVGVVSRYMANPGKKHWEAVKGIMRYLKGTKDLCICFGKKKASVVGFTDADYAGHADCRKSTSGYVFTFIGGAVSWISRLQKCVALSTTEAEYVAATEACKEALWLSRLVGDLGITELPVLHCDSHSAIMLARNPVFHAKTKHIQVKYHFIRDVLDRKSIELVKVHTDDNPADLLTKGLPAERFAHCLIADR</sequence>
<dbReference type="SUPFAM" id="SSF56672">
    <property type="entry name" value="DNA/RNA polymerases"/>
    <property type="match status" value="1"/>
</dbReference>
<evidence type="ECO:0008006" key="3">
    <source>
        <dbReference type="Google" id="ProtNLM"/>
    </source>
</evidence>
<proteinExistence type="predicted"/>
<dbReference type="OMA" id="GETISWQ"/>
<reference evidence="1" key="1">
    <citation type="submission" date="2021-08" db="EMBL/GenBank/DDBJ databases">
        <title>WGS assembly of Ceratopteris richardii.</title>
        <authorList>
            <person name="Marchant D.B."/>
            <person name="Chen G."/>
            <person name="Jenkins J."/>
            <person name="Shu S."/>
            <person name="Leebens-Mack J."/>
            <person name="Grimwood J."/>
            <person name="Schmutz J."/>
            <person name="Soltis P."/>
            <person name="Soltis D."/>
            <person name="Chen Z.-H."/>
        </authorList>
    </citation>
    <scope>NUCLEOTIDE SEQUENCE</scope>
    <source>
        <strain evidence="1">Whitten #5841</strain>
        <tissue evidence="1">Leaf</tissue>
    </source>
</reference>
<dbReference type="EMBL" id="CM035408">
    <property type="protein sequence ID" value="KAH7442663.1"/>
    <property type="molecule type" value="Genomic_DNA"/>
</dbReference>
<dbReference type="AlphaFoldDB" id="A0A8T2VA59"/>
<dbReference type="Proteomes" id="UP000825935">
    <property type="component" value="Chromosome 3"/>
</dbReference>
<dbReference type="PANTHER" id="PTHR11439">
    <property type="entry name" value="GAG-POL-RELATED RETROTRANSPOSON"/>
    <property type="match status" value="1"/>
</dbReference>
<evidence type="ECO:0000313" key="2">
    <source>
        <dbReference type="Proteomes" id="UP000825935"/>
    </source>
</evidence>
<protein>
    <recommendedName>
        <fullName evidence="3">Retrovirus-related Pol polyprotein from transposon TNT 1-94</fullName>
    </recommendedName>
</protein>
<dbReference type="CDD" id="cd09272">
    <property type="entry name" value="RNase_HI_RT_Ty1"/>
    <property type="match status" value="1"/>
</dbReference>
<comment type="caution">
    <text evidence="1">The sequence shown here is derived from an EMBL/GenBank/DDBJ whole genome shotgun (WGS) entry which is preliminary data.</text>
</comment>
<evidence type="ECO:0000313" key="1">
    <source>
        <dbReference type="EMBL" id="KAH7442663.1"/>
    </source>
</evidence>
<dbReference type="InterPro" id="IPR043502">
    <property type="entry name" value="DNA/RNA_pol_sf"/>
</dbReference>
<organism evidence="1 2">
    <name type="scientific">Ceratopteris richardii</name>
    <name type="common">Triangle waterfern</name>
    <dbReference type="NCBI Taxonomy" id="49495"/>
    <lineage>
        <taxon>Eukaryota</taxon>
        <taxon>Viridiplantae</taxon>
        <taxon>Streptophyta</taxon>
        <taxon>Embryophyta</taxon>
        <taxon>Tracheophyta</taxon>
        <taxon>Polypodiopsida</taxon>
        <taxon>Polypodiidae</taxon>
        <taxon>Polypodiales</taxon>
        <taxon>Pteridineae</taxon>
        <taxon>Pteridaceae</taxon>
        <taxon>Parkerioideae</taxon>
        <taxon>Ceratopteris</taxon>
    </lineage>
</organism>
<accession>A0A8T2VA59</accession>
<gene>
    <name evidence="1" type="ORF">KP509_03G098000</name>
</gene>
<dbReference type="PANTHER" id="PTHR11439:SF467">
    <property type="entry name" value="INTEGRASE CATALYTIC DOMAIN-CONTAINING PROTEIN"/>
    <property type="match status" value="1"/>
</dbReference>
<name>A0A8T2VA59_CERRI</name>